<evidence type="ECO:0000256" key="2">
    <source>
        <dbReference type="ARBA" id="ARBA00010663"/>
    </source>
</evidence>
<evidence type="ECO:0000256" key="3">
    <source>
        <dbReference type="ARBA" id="ARBA00022475"/>
    </source>
</evidence>
<feature type="transmembrane region" description="Helical" evidence="11">
    <location>
        <begin position="148"/>
        <end position="166"/>
    </location>
</feature>
<reference evidence="13 14" key="1">
    <citation type="journal article" date="2022" name="Nat. Ecol. Evol.">
        <title>A masculinizing supergene underlies an exaggerated male reproductive morph in a spider.</title>
        <authorList>
            <person name="Hendrickx F."/>
            <person name="De Corte Z."/>
            <person name="Sonet G."/>
            <person name="Van Belleghem S.M."/>
            <person name="Kostlbacher S."/>
            <person name="Vangestel C."/>
        </authorList>
    </citation>
    <scope>NUCLEOTIDE SEQUENCE [LARGE SCALE GENOMIC DNA]</scope>
    <source>
        <strain evidence="13">W744_W776</strain>
    </source>
</reference>
<name>A0AAV6VPD4_9ARAC</name>
<feature type="transmembrane region" description="Helical" evidence="11">
    <location>
        <begin position="360"/>
        <end position="384"/>
    </location>
</feature>
<comment type="subcellular location">
    <subcellularLocation>
        <location evidence="1">Cell membrane</location>
        <topology evidence="1">Multi-pass membrane protein</topology>
    </subcellularLocation>
</comment>
<dbReference type="SMART" id="SM01381">
    <property type="entry name" value="7TM_GPCR_Srsx"/>
    <property type="match status" value="1"/>
</dbReference>
<comment type="caution">
    <text evidence="13">The sequence shown here is derived from an EMBL/GenBank/DDBJ whole genome shotgun (WGS) entry which is preliminary data.</text>
</comment>
<keyword evidence="14" id="KW-1185">Reference proteome</keyword>
<dbReference type="PRINTS" id="PR01103">
    <property type="entry name" value="ADRENERGICR"/>
</dbReference>
<evidence type="ECO:0000259" key="12">
    <source>
        <dbReference type="PROSITE" id="PS50262"/>
    </source>
</evidence>
<dbReference type="GO" id="GO:0005886">
    <property type="term" value="C:plasma membrane"/>
    <property type="evidence" value="ECO:0007669"/>
    <property type="project" value="UniProtKB-SubCell"/>
</dbReference>
<dbReference type="InterPro" id="IPR002233">
    <property type="entry name" value="ADR_fam"/>
</dbReference>
<dbReference type="EMBL" id="JAFNEN010000041">
    <property type="protein sequence ID" value="KAG8198355.1"/>
    <property type="molecule type" value="Genomic_DNA"/>
</dbReference>
<dbReference type="Pfam" id="PF00001">
    <property type="entry name" value="7tm_1"/>
    <property type="match status" value="1"/>
</dbReference>
<evidence type="ECO:0000256" key="6">
    <source>
        <dbReference type="ARBA" id="ARBA00023040"/>
    </source>
</evidence>
<dbReference type="GO" id="GO:0004935">
    <property type="term" value="F:adrenergic receptor activity"/>
    <property type="evidence" value="ECO:0007669"/>
    <property type="project" value="InterPro"/>
</dbReference>
<feature type="transmembrane region" description="Helical" evidence="11">
    <location>
        <begin position="106"/>
        <end position="128"/>
    </location>
</feature>
<feature type="transmembrane region" description="Helical" evidence="11">
    <location>
        <begin position="229"/>
        <end position="251"/>
    </location>
</feature>
<evidence type="ECO:0000313" key="13">
    <source>
        <dbReference type="EMBL" id="KAG8198355.1"/>
    </source>
</evidence>
<evidence type="ECO:0000256" key="1">
    <source>
        <dbReference type="ARBA" id="ARBA00004651"/>
    </source>
</evidence>
<dbReference type="PRINTS" id="PR00237">
    <property type="entry name" value="GPCRRHODOPSN"/>
</dbReference>
<keyword evidence="6 10" id="KW-0297">G-protein coupled receptor</keyword>
<evidence type="ECO:0000256" key="8">
    <source>
        <dbReference type="ARBA" id="ARBA00023170"/>
    </source>
</evidence>
<evidence type="ECO:0000256" key="5">
    <source>
        <dbReference type="ARBA" id="ARBA00022989"/>
    </source>
</evidence>
<dbReference type="PANTHER" id="PTHR24248:SF185">
    <property type="entry name" value="DOPAMINE RECEPTOR 2"/>
    <property type="match status" value="1"/>
</dbReference>
<dbReference type="PANTHER" id="PTHR24248">
    <property type="entry name" value="ADRENERGIC RECEPTOR-RELATED G-PROTEIN COUPLED RECEPTOR"/>
    <property type="match status" value="1"/>
</dbReference>
<feature type="domain" description="G-protein coupled receptors family 1 profile" evidence="12">
    <location>
        <begin position="86"/>
        <end position="415"/>
    </location>
</feature>
<dbReference type="SUPFAM" id="SSF81321">
    <property type="entry name" value="Family A G protein-coupled receptor-like"/>
    <property type="match status" value="1"/>
</dbReference>
<dbReference type="InterPro" id="IPR000276">
    <property type="entry name" value="GPCR_Rhodpsn"/>
</dbReference>
<dbReference type="Proteomes" id="UP000827092">
    <property type="component" value="Unassembled WGS sequence"/>
</dbReference>
<dbReference type="CDD" id="cd15067">
    <property type="entry name" value="7tmA_Dop1R2-like"/>
    <property type="match status" value="1"/>
</dbReference>
<keyword evidence="8 10" id="KW-0675">Receptor</keyword>
<evidence type="ECO:0000256" key="11">
    <source>
        <dbReference type="SAM" id="Phobius"/>
    </source>
</evidence>
<sequence>MLINTTSASALWRILQKESHLQSGDFQPFEISLDTSTNEETKNNESLLFPDTIANYSVSELNKYPTVSQTSIAVILMIFCILTVFGNLLVMVAIMKQQYLHTVTNYFIASLATADCLVGAVVMPFSIIHEVMDKYWMFGREWCDLWRSLDVLASTASILNLCAISIDRYWAITDPMTYPSKMSQRRAKIIVGIVWLCSALISFPAIAWWRAVSVQPYPENECLFTNDVGYLIFSSIISFYGPLSVMVFTYFKIYKAAVSQTKSLKLGMKHIRANDEANKSMTLRIHRGGFHERAKDDDNHLEVKPKRHLVITSPGSSPETSIPKSPETHTPMRLASRHGKAFSLSKKLGKLTKERKAAKTLGIVMGVFILCWLPFFIINVLIGICGNSCISEPELVSSIVTWLGWLNSGMNPVIYALWSRDFRRAFRQLLCSCCKIRRQQYRFQTTIRTNVPSRNKSPNEEIFL</sequence>
<keyword evidence="4 10" id="KW-0812">Transmembrane</keyword>
<organism evidence="13 14">
    <name type="scientific">Oedothorax gibbosus</name>
    <dbReference type="NCBI Taxonomy" id="931172"/>
    <lineage>
        <taxon>Eukaryota</taxon>
        <taxon>Metazoa</taxon>
        <taxon>Ecdysozoa</taxon>
        <taxon>Arthropoda</taxon>
        <taxon>Chelicerata</taxon>
        <taxon>Arachnida</taxon>
        <taxon>Araneae</taxon>
        <taxon>Araneomorphae</taxon>
        <taxon>Entelegynae</taxon>
        <taxon>Araneoidea</taxon>
        <taxon>Linyphiidae</taxon>
        <taxon>Erigoninae</taxon>
        <taxon>Oedothorax</taxon>
    </lineage>
</organism>
<dbReference type="PROSITE" id="PS00237">
    <property type="entry name" value="G_PROTEIN_RECEP_F1_1"/>
    <property type="match status" value="1"/>
</dbReference>
<evidence type="ECO:0000256" key="7">
    <source>
        <dbReference type="ARBA" id="ARBA00023136"/>
    </source>
</evidence>
<dbReference type="GO" id="GO:0071880">
    <property type="term" value="P:adenylate cyclase-activating adrenergic receptor signaling pathway"/>
    <property type="evidence" value="ECO:0007669"/>
    <property type="project" value="TreeGrafter"/>
</dbReference>
<keyword evidence="5 11" id="KW-1133">Transmembrane helix</keyword>
<protein>
    <recommendedName>
        <fullName evidence="12">G-protein coupled receptors family 1 profile domain-containing protein</fullName>
    </recommendedName>
</protein>
<keyword evidence="9 10" id="KW-0807">Transducer</keyword>
<keyword evidence="7 11" id="KW-0472">Membrane</keyword>
<dbReference type="GO" id="GO:0043410">
    <property type="term" value="P:positive regulation of MAPK cascade"/>
    <property type="evidence" value="ECO:0007669"/>
    <property type="project" value="TreeGrafter"/>
</dbReference>
<evidence type="ECO:0000313" key="14">
    <source>
        <dbReference type="Proteomes" id="UP000827092"/>
    </source>
</evidence>
<dbReference type="AlphaFoldDB" id="A0AAV6VPD4"/>
<dbReference type="PROSITE" id="PS50262">
    <property type="entry name" value="G_PROTEIN_RECEP_F1_2"/>
    <property type="match status" value="1"/>
</dbReference>
<evidence type="ECO:0000256" key="4">
    <source>
        <dbReference type="ARBA" id="ARBA00022692"/>
    </source>
</evidence>
<feature type="transmembrane region" description="Helical" evidence="11">
    <location>
        <begin position="72"/>
        <end position="94"/>
    </location>
</feature>
<dbReference type="Gene3D" id="1.20.1070.10">
    <property type="entry name" value="Rhodopsin 7-helix transmembrane proteins"/>
    <property type="match status" value="1"/>
</dbReference>
<dbReference type="InterPro" id="IPR017452">
    <property type="entry name" value="GPCR_Rhodpsn_7TM"/>
</dbReference>
<gene>
    <name evidence="13" type="ORF">JTE90_021603</name>
</gene>
<accession>A0AAV6VPD4</accession>
<comment type="similarity">
    <text evidence="2 10">Belongs to the G-protein coupled receptor 1 family.</text>
</comment>
<evidence type="ECO:0000256" key="9">
    <source>
        <dbReference type="ARBA" id="ARBA00023224"/>
    </source>
</evidence>
<feature type="transmembrane region" description="Helical" evidence="11">
    <location>
        <begin position="396"/>
        <end position="418"/>
    </location>
</feature>
<keyword evidence="3" id="KW-1003">Cell membrane</keyword>
<feature type="transmembrane region" description="Helical" evidence="11">
    <location>
        <begin position="187"/>
        <end position="209"/>
    </location>
</feature>
<evidence type="ECO:0000256" key="10">
    <source>
        <dbReference type="RuleBase" id="RU000688"/>
    </source>
</evidence>
<proteinExistence type="inferred from homology"/>